<feature type="transmembrane region" description="Helical" evidence="8">
    <location>
        <begin position="21"/>
        <end position="43"/>
    </location>
</feature>
<evidence type="ECO:0000256" key="1">
    <source>
        <dbReference type="ARBA" id="ARBA00004651"/>
    </source>
</evidence>
<evidence type="ECO:0000313" key="9">
    <source>
        <dbReference type="EMBL" id="UUD35425.1"/>
    </source>
</evidence>
<dbReference type="EMBL" id="UZVY01000001">
    <property type="protein sequence ID" value="VDR41798.1"/>
    <property type="molecule type" value="Genomic_DNA"/>
</dbReference>
<comment type="similarity">
    <text evidence="2">Belongs to the chromate ion transporter (CHR) (TC 2.A.51) family.</text>
</comment>
<evidence type="ECO:0000256" key="3">
    <source>
        <dbReference type="ARBA" id="ARBA00022475"/>
    </source>
</evidence>
<evidence type="ECO:0000256" key="6">
    <source>
        <dbReference type="ARBA" id="ARBA00023136"/>
    </source>
</evidence>
<name>A0A3P8KM00_9BACT</name>
<reference evidence="9" key="2">
    <citation type="submission" date="2022-07" db="EMBL/GenBank/DDBJ databases">
        <title>Complete genome of Mycoplasma caviae type strain G122.</title>
        <authorList>
            <person name="Spergser J."/>
        </authorList>
    </citation>
    <scope>NUCLEOTIDE SEQUENCE</scope>
    <source>
        <strain evidence="9">G122</strain>
    </source>
</reference>
<keyword evidence="6 8" id="KW-0472">Membrane</keyword>
<keyword evidence="5 8" id="KW-1133">Transmembrane helix</keyword>
<evidence type="ECO:0000256" key="2">
    <source>
        <dbReference type="ARBA" id="ARBA00005262"/>
    </source>
</evidence>
<feature type="region of interest" description="Disordered" evidence="7">
    <location>
        <begin position="213"/>
        <end position="235"/>
    </location>
</feature>
<dbReference type="AlphaFoldDB" id="A0A3P8KM00"/>
<evidence type="ECO:0000256" key="8">
    <source>
        <dbReference type="SAM" id="Phobius"/>
    </source>
</evidence>
<evidence type="ECO:0000256" key="5">
    <source>
        <dbReference type="ARBA" id="ARBA00022989"/>
    </source>
</evidence>
<feature type="transmembrane region" description="Helical" evidence="8">
    <location>
        <begin position="63"/>
        <end position="83"/>
    </location>
</feature>
<feature type="transmembrane region" description="Helical" evidence="8">
    <location>
        <begin position="92"/>
        <end position="114"/>
    </location>
</feature>
<reference evidence="10 11" key="1">
    <citation type="submission" date="2018-12" db="EMBL/GenBank/DDBJ databases">
        <authorList>
            <consortium name="Pathogen Informatics"/>
        </authorList>
    </citation>
    <scope>NUCLEOTIDE SEQUENCE [LARGE SCALE GENOMIC DNA]</scope>
    <source>
        <strain evidence="10 11">NCTC10126</strain>
    </source>
</reference>
<keyword evidence="4 8" id="KW-0812">Transmembrane</keyword>
<evidence type="ECO:0000256" key="4">
    <source>
        <dbReference type="ARBA" id="ARBA00022692"/>
    </source>
</evidence>
<evidence type="ECO:0000313" key="11">
    <source>
        <dbReference type="Proteomes" id="UP000280036"/>
    </source>
</evidence>
<dbReference type="PANTHER" id="PTHR43663:SF1">
    <property type="entry name" value="CHROMATE TRANSPORTER"/>
    <property type="match status" value="1"/>
</dbReference>
<feature type="transmembrane region" description="Helical" evidence="8">
    <location>
        <begin position="177"/>
        <end position="194"/>
    </location>
</feature>
<dbReference type="EMBL" id="CP101806">
    <property type="protein sequence ID" value="UUD35425.1"/>
    <property type="molecule type" value="Genomic_DNA"/>
</dbReference>
<keyword evidence="3" id="KW-1003">Cell membrane</keyword>
<keyword evidence="12" id="KW-1185">Reference proteome</keyword>
<evidence type="ECO:0000313" key="12">
    <source>
        <dbReference type="Proteomes" id="UP001058569"/>
    </source>
</evidence>
<dbReference type="Proteomes" id="UP000280036">
    <property type="component" value="Unassembled WGS sequence"/>
</dbReference>
<dbReference type="GO" id="GO:0005886">
    <property type="term" value="C:plasma membrane"/>
    <property type="evidence" value="ECO:0007669"/>
    <property type="project" value="UniProtKB-SubCell"/>
</dbReference>
<gene>
    <name evidence="10" type="primary">chrA</name>
    <name evidence="10" type="ORF">NCTC10126_00282</name>
    <name evidence="9" type="ORF">NPA07_00935</name>
</gene>
<feature type="transmembrane region" description="Helical" evidence="8">
    <location>
        <begin position="153"/>
        <end position="171"/>
    </location>
</feature>
<organism evidence="10 11">
    <name type="scientific">Mycoplasmopsis caviae</name>
    <dbReference type="NCBI Taxonomy" id="55603"/>
    <lineage>
        <taxon>Bacteria</taxon>
        <taxon>Bacillati</taxon>
        <taxon>Mycoplasmatota</taxon>
        <taxon>Mycoplasmoidales</taxon>
        <taxon>Metamycoplasmataceae</taxon>
        <taxon>Mycoplasmopsis</taxon>
    </lineage>
</organism>
<sequence length="235" mass="26965">MNNSSKNQEFQYTKKPTFFNVFCFILLITFISFGGGNALMPTIKKYAVDKYKWLSPDEFEQNVIITNMLPGPSVIEAMSYIAIKLLGFKKGMFLVILAALPHLLVFFLIFYFVSYIPQKYLFVIELGVIVAIIGSLIGFALEYYKKGRSKLKVSLWFFLFLVTFAFCFFIPSPWNMPVIIMLLIASIFASIEVIKHKKEIKKLAIEQENKNELNKTKKDESEQNNNNSGEQKGGQ</sequence>
<evidence type="ECO:0000256" key="7">
    <source>
        <dbReference type="SAM" id="MobiDB-lite"/>
    </source>
</evidence>
<accession>A0A3P8KM00</accession>
<dbReference type="InterPro" id="IPR052518">
    <property type="entry name" value="CHR_Transporter"/>
</dbReference>
<feature type="transmembrane region" description="Helical" evidence="8">
    <location>
        <begin position="120"/>
        <end position="141"/>
    </location>
</feature>
<protein>
    <submittedName>
        <fullName evidence="10">Chromate transporter</fullName>
    </submittedName>
</protein>
<comment type="subcellular location">
    <subcellularLocation>
        <location evidence="1">Cell membrane</location>
        <topology evidence="1">Multi-pass membrane protein</topology>
    </subcellularLocation>
</comment>
<dbReference type="PANTHER" id="PTHR43663">
    <property type="entry name" value="CHROMATE TRANSPORT PROTEIN-RELATED"/>
    <property type="match status" value="1"/>
</dbReference>
<dbReference type="GO" id="GO:0015109">
    <property type="term" value="F:chromate transmembrane transporter activity"/>
    <property type="evidence" value="ECO:0007669"/>
    <property type="project" value="InterPro"/>
</dbReference>
<dbReference type="Pfam" id="PF02417">
    <property type="entry name" value="Chromate_transp"/>
    <property type="match status" value="1"/>
</dbReference>
<dbReference type="OrthoDB" id="9788907at2"/>
<feature type="compositionally biased region" description="Low complexity" evidence="7">
    <location>
        <begin position="223"/>
        <end position="235"/>
    </location>
</feature>
<proteinExistence type="inferred from homology"/>
<evidence type="ECO:0000313" key="10">
    <source>
        <dbReference type="EMBL" id="VDR41798.1"/>
    </source>
</evidence>
<dbReference type="Proteomes" id="UP001058569">
    <property type="component" value="Chromosome"/>
</dbReference>
<dbReference type="RefSeq" id="WP_126118064.1">
    <property type="nucleotide sequence ID" value="NZ_CP101806.1"/>
</dbReference>
<dbReference type="InterPro" id="IPR003370">
    <property type="entry name" value="Chromate_transpt"/>
</dbReference>